<sequence>MILLSLALVYASPTCTETRQQCRACPTEGSVKGCSTVGIACQPTRRICEPVAPANIATRPGRGADRSVDKKTR</sequence>
<comment type="caution">
    <text evidence="1">The sequence shown here is derived from an EMBL/GenBank/DDBJ whole genome shotgun (WGS) entry which is preliminary data.</text>
</comment>
<dbReference type="EMBL" id="JACONT010000030">
    <property type="protein sequence ID" value="MBC3942682.1"/>
    <property type="molecule type" value="Genomic_DNA"/>
</dbReference>
<reference evidence="1 2" key="1">
    <citation type="submission" date="2020-08" db="EMBL/GenBank/DDBJ databases">
        <title>Putative novel bacterial strains isolated from necrotic wheat leaf tissues caused by Xanthomonas translucens.</title>
        <authorList>
            <person name="Tambong J.T."/>
        </authorList>
    </citation>
    <scope>NUCLEOTIDE SEQUENCE [LARGE SCALE GENOMIC DNA]</scope>
    <source>
        <strain evidence="2">DOAB 1063</strain>
    </source>
</reference>
<name>A0ABR7ARV3_9SPHN</name>
<evidence type="ECO:0000313" key="1">
    <source>
        <dbReference type="EMBL" id="MBC3942682.1"/>
    </source>
</evidence>
<gene>
    <name evidence="1" type="ORF">H8S47_13475</name>
</gene>
<accession>A0ABR7ARV3</accession>
<dbReference type="Proteomes" id="UP000597613">
    <property type="component" value="Unassembled WGS sequence"/>
</dbReference>
<protein>
    <submittedName>
        <fullName evidence="1">Uncharacterized protein</fullName>
    </submittedName>
</protein>
<organism evidence="1 2">
    <name type="scientific">Sphingomonas albertensis</name>
    <dbReference type="NCBI Taxonomy" id="2762591"/>
    <lineage>
        <taxon>Bacteria</taxon>
        <taxon>Pseudomonadati</taxon>
        <taxon>Pseudomonadota</taxon>
        <taxon>Alphaproteobacteria</taxon>
        <taxon>Sphingomonadales</taxon>
        <taxon>Sphingomonadaceae</taxon>
        <taxon>Sphingomonas</taxon>
    </lineage>
</organism>
<dbReference type="RefSeq" id="WP_187504357.1">
    <property type="nucleotide sequence ID" value="NZ_CP162536.1"/>
</dbReference>
<keyword evidence="2" id="KW-1185">Reference proteome</keyword>
<proteinExistence type="predicted"/>
<evidence type="ECO:0000313" key="2">
    <source>
        <dbReference type="Proteomes" id="UP000597613"/>
    </source>
</evidence>